<protein>
    <submittedName>
        <fullName evidence="1">F-box/WD-40 repeat-containing protein</fullName>
    </submittedName>
</protein>
<reference evidence="1 2" key="1">
    <citation type="journal article" date="2023" name="Science">
        <title>Complex scaffold remodeling in plant triterpene biosynthesis.</title>
        <authorList>
            <person name="De La Pena R."/>
            <person name="Hodgson H."/>
            <person name="Liu J.C."/>
            <person name="Stephenson M.J."/>
            <person name="Martin A.C."/>
            <person name="Owen C."/>
            <person name="Harkess A."/>
            <person name="Leebens-Mack J."/>
            <person name="Jimenez L.E."/>
            <person name="Osbourn A."/>
            <person name="Sattely E.S."/>
        </authorList>
    </citation>
    <scope>NUCLEOTIDE SEQUENCE [LARGE SCALE GENOMIC DNA]</scope>
    <source>
        <strain evidence="2">cv. JPN11</strain>
        <tissue evidence="1">Leaf</tissue>
    </source>
</reference>
<proteinExistence type="predicted"/>
<accession>A0ACC1XLB4</accession>
<organism evidence="1 2">
    <name type="scientific">Melia azedarach</name>
    <name type="common">Chinaberry tree</name>
    <dbReference type="NCBI Taxonomy" id="155640"/>
    <lineage>
        <taxon>Eukaryota</taxon>
        <taxon>Viridiplantae</taxon>
        <taxon>Streptophyta</taxon>
        <taxon>Embryophyta</taxon>
        <taxon>Tracheophyta</taxon>
        <taxon>Spermatophyta</taxon>
        <taxon>Magnoliopsida</taxon>
        <taxon>eudicotyledons</taxon>
        <taxon>Gunneridae</taxon>
        <taxon>Pentapetalae</taxon>
        <taxon>rosids</taxon>
        <taxon>malvids</taxon>
        <taxon>Sapindales</taxon>
        <taxon>Meliaceae</taxon>
        <taxon>Melia</taxon>
    </lineage>
</organism>
<evidence type="ECO:0000313" key="2">
    <source>
        <dbReference type="Proteomes" id="UP001164539"/>
    </source>
</evidence>
<gene>
    <name evidence="1" type="ORF">OWV82_017536</name>
</gene>
<keyword evidence="2" id="KW-1185">Reference proteome</keyword>
<sequence>MNSTPSGIQTPPRKRSSKSGTKIESLDRDILCIIFSYLGLFDLVRCSVVCKSWNAIFNRCKLLQVLYDKLHRNSCSFSTTSSSSMRMHLEELAMKHHKLALEEGRIDIDQWKGHTVGVDQCRMKRGLILTGVGDKVMRLWSLERYKCVEEYSLPNTASLVDFDFDESKIVGLVGTRICIWRRNGATSVFPSREGTFMKGLCIRYFDPEAVVGCEDGTARVFDMYSKKCSQIIRMHYAPITSLYLSEDQLIISGSSLGSITVSGLSSDQRVATLRSSDFTGIKALCYNPSSHLVFAGTTAGYASCWDLRMMKSIWETRVSPNVIYSLQHLQNDTSTLVVGGIDGVLRMLDQNTGKVLSSCVMDISQSSSSSKTTSAVIQRTEGRRLSEESPVDRIPRSIRPPITCLAVGMKKVVTTHNSKYIRLWKFNI</sequence>
<dbReference type="EMBL" id="CM051402">
    <property type="protein sequence ID" value="KAJ4711529.1"/>
    <property type="molecule type" value="Genomic_DNA"/>
</dbReference>
<name>A0ACC1XLB4_MELAZ</name>
<dbReference type="Proteomes" id="UP001164539">
    <property type="component" value="Chromosome 9"/>
</dbReference>
<evidence type="ECO:0000313" key="1">
    <source>
        <dbReference type="EMBL" id="KAJ4711529.1"/>
    </source>
</evidence>
<comment type="caution">
    <text evidence="1">The sequence shown here is derived from an EMBL/GenBank/DDBJ whole genome shotgun (WGS) entry which is preliminary data.</text>
</comment>